<comment type="caution">
    <text evidence="1">The sequence shown here is derived from an EMBL/GenBank/DDBJ whole genome shotgun (WGS) entry which is preliminary data.</text>
</comment>
<reference evidence="1 2" key="1">
    <citation type="submission" date="2020-02" db="EMBL/GenBank/DDBJ databases">
        <authorList>
            <person name="Kim M.K."/>
        </authorList>
    </citation>
    <scope>NUCLEOTIDE SEQUENCE [LARGE SCALE GENOMIC DNA]</scope>
    <source>
        <strain evidence="1 2">17J57-3</strain>
    </source>
</reference>
<evidence type="ECO:0000313" key="2">
    <source>
        <dbReference type="Proteomes" id="UP000482155"/>
    </source>
</evidence>
<dbReference type="AlphaFoldDB" id="A0A6B3SXS7"/>
<dbReference type="Proteomes" id="UP000482155">
    <property type="component" value="Unassembled WGS sequence"/>
</dbReference>
<keyword evidence="2" id="KW-1185">Reference proteome</keyword>
<sequence length="360" mass="39877">MLPENFRASRERFLELARRAGFHTASFPHAEAGGSHLSTDVACHAPQPGKPVIYLSSGTHGIEAYAGAACQFRFMERHAERFAGAGLGFVLIHAVNPWGFDQDRRVTVEGVDLNRNFIDFEAGLPASDYAAFHAMLVERFRPLPAGWRNELRLMSGALTRAKRLRMQAAITRGQHTHPDGLFYGGKAATESRRIWETIIRTYRYGDAPVVLLDIHTGLGKPGHGELLSYLPADDPRFIEMNRWLHGELRSIAEDKAVSAAVAGTLTEGFDRLAVGESHAIGLEFGTRPALPVLNALRLDHWVAAYAGEAAGAWRTPARRAMRRAFRPDDARWLEVVLRRFDEVAGCLHQGMLGKRRPGDA</sequence>
<gene>
    <name evidence="1" type="ORF">G3574_23130</name>
</gene>
<dbReference type="InterPro" id="IPR021259">
    <property type="entry name" value="DUF2817"/>
</dbReference>
<organism evidence="1 2">
    <name type="scientific">Noviherbaspirillum galbum</name>
    <dbReference type="NCBI Taxonomy" id="2709383"/>
    <lineage>
        <taxon>Bacteria</taxon>
        <taxon>Pseudomonadati</taxon>
        <taxon>Pseudomonadota</taxon>
        <taxon>Betaproteobacteria</taxon>
        <taxon>Burkholderiales</taxon>
        <taxon>Oxalobacteraceae</taxon>
        <taxon>Noviherbaspirillum</taxon>
    </lineage>
</organism>
<dbReference type="CDD" id="cd06233">
    <property type="entry name" value="M14-like"/>
    <property type="match status" value="1"/>
</dbReference>
<dbReference type="RefSeq" id="WP_163967915.1">
    <property type="nucleotide sequence ID" value="NZ_JAAIVB010000078.1"/>
</dbReference>
<name>A0A6B3SXS7_9BURK</name>
<dbReference type="Gene3D" id="3.40.630.10">
    <property type="entry name" value="Zn peptidases"/>
    <property type="match status" value="1"/>
</dbReference>
<dbReference type="Pfam" id="PF10994">
    <property type="entry name" value="DUF2817"/>
    <property type="match status" value="1"/>
</dbReference>
<dbReference type="SUPFAM" id="SSF53187">
    <property type="entry name" value="Zn-dependent exopeptidases"/>
    <property type="match status" value="1"/>
</dbReference>
<proteinExistence type="predicted"/>
<evidence type="ECO:0000313" key="1">
    <source>
        <dbReference type="EMBL" id="NEX63986.1"/>
    </source>
</evidence>
<dbReference type="EMBL" id="JAAIVB010000078">
    <property type="protein sequence ID" value="NEX63986.1"/>
    <property type="molecule type" value="Genomic_DNA"/>
</dbReference>
<accession>A0A6B3SXS7</accession>
<protein>
    <submittedName>
        <fullName evidence="1">DUF2817 domain-containing protein</fullName>
    </submittedName>
</protein>